<dbReference type="PANTHER" id="PTHR33048">
    <property type="entry name" value="PTH11-LIKE INTEGRAL MEMBRANE PROTEIN (AFU_ORTHOLOGUE AFUA_5G11245)"/>
    <property type="match status" value="1"/>
</dbReference>
<evidence type="ECO:0000256" key="4">
    <source>
        <dbReference type="ARBA" id="ARBA00023136"/>
    </source>
</evidence>
<gene>
    <name evidence="9" type="ORF">B0I35DRAFT_437781</name>
</gene>
<evidence type="ECO:0000313" key="9">
    <source>
        <dbReference type="EMBL" id="KAH7311255.1"/>
    </source>
</evidence>
<feature type="domain" description="Rhodopsin" evidence="8">
    <location>
        <begin position="52"/>
        <end position="287"/>
    </location>
</feature>
<evidence type="ECO:0000256" key="3">
    <source>
        <dbReference type="ARBA" id="ARBA00022989"/>
    </source>
</evidence>
<evidence type="ECO:0000256" key="2">
    <source>
        <dbReference type="ARBA" id="ARBA00022692"/>
    </source>
</evidence>
<proteinExistence type="inferred from homology"/>
<feature type="transmembrane region" description="Helical" evidence="7">
    <location>
        <begin position="146"/>
        <end position="171"/>
    </location>
</feature>
<feature type="transmembrane region" description="Helical" evidence="7">
    <location>
        <begin position="191"/>
        <end position="215"/>
    </location>
</feature>
<evidence type="ECO:0000256" key="5">
    <source>
        <dbReference type="ARBA" id="ARBA00038359"/>
    </source>
</evidence>
<comment type="subcellular location">
    <subcellularLocation>
        <location evidence="1">Membrane</location>
        <topology evidence="1">Multi-pass membrane protein</topology>
    </subcellularLocation>
</comment>
<organism evidence="9 10">
    <name type="scientific">Stachybotrys elegans</name>
    <dbReference type="NCBI Taxonomy" id="80388"/>
    <lineage>
        <taxon>Eukaryota</taxon>
        <taxon>Fungi</taxon>
        <taxon>Dikarya</taxon>
        <taxon>Ascomycota</taxon>
        <taxon>Pezizomycotina</taxon>
        <taxon>Sordariomycetes</taxon>
        <taxon>Hypocreomycetidae</taxon>
        <taxon>Hypocreales</taxon>
        <taxon>Stachybotryaceae</taxon>
        <taxon>Stachybotrys</taxon>
    </lineage>
</organism>
<dbReference type="PANTHER" id="PTHR33048:SF47">
    <property type="entry name" value="INTEGRAL MEMBRANE PROTEIN-RELATED"/>
    <property type="match status" value="1"/>
</dbReference>
<comment type="similarity">
    <text evidence="5">Belongs to the SAT4 family.</text>
</comment>
<dbReference type="Pfam" id="PF20684">
    <property type="entry name" value="Fung_rhodopsin"/>
    <property type="match status" value="1"/>
</dbReference>
<dbReference type="EMBL" id="JAGPNK010000011">
    <property type="protein sequence ID" value="KAH7311255.1"/>
    <property type="molecule type" value="Genomic_DNA"/>
</dbReference>
<dbReference type="InterPro" id="IPR052337">
    <property type="entry name" value="SAT4-like"/>
</dbReference>
<feature type="transmembrane region" description="Helical" evidence="7">
    <location>
        <begin position="68"/>
        <end position="90"/>
    </location>
</feature>
<sequence length="350" mass="38791">MSLPPNVPLDRIPSGQPPPGVIPNFVNPPSYAHEIRVLEGVFMSLMLIAVLVRVYVRFRLVKAWGWDDYFCIAAAFGSLAHMIMYTQTLGIGFGRHIWDIPVSMLVGNSYLFSVNGIIYPLTILFAKLSILLLFVRIFSVNQGMRITIYVGMAVLTLFYVAMACVAIASMVQCDGLDADSIQFCRNYSGPIILLNASFNVATDFWILLMPIPLLLKLNLRLRQKLGIVAVFLAGVAACAASLARLIEFSINYHSEDVLWTQAINACFTIVEINIAIIVASSSCLPAFYKHAHVSLLSTSSSIRRFFTTRGTSVHSQTSIHNQSSESMKMRRSTEIPDVPPLPKTSYSERS</sequence>
<keyword evidence="4 7" id="KW-0472">Membrane</keyword>
<keyword evidence="10" id="KW-1185">Reference proteome</keyword>
<dbReference type="AlphaFoldDB" id="A0A8K0SQB5"/>
<evidence type="ECO:0000259" key="8">
    <source>
        <dbReference type="Pfam" id="PF20684"/>
    </source>
</evidence>
<name>A0A8K0SQB5_9HYPO</name>
<feature type="transmembrane region" description="Helical" evidence="7">
    <location>
        <begin position="258"/>
        <end position="279"/>
    </location>
</feature>
<reference evidence="9" key="1">
    <citation type="journal article" date="2021" name="Nat. Commun.">
        <title>Genetic determinants of endophytism in the Arabidopsis root mycobiome.</title>
        <authorList>
            <person name="Mesny F."/>
            <person name="Miyauchi S."/>
            <person name="Thiergart T."/>
            <person name="Pickel B."/>
            <person name="Atanasova L."/>
            <person name="Karlsson M."/>
            <person name="Huettel B."/>
            <person name="Barry K.W."/>
            <person name="Haridas S."/>
            <person name="Chen C."/>
            <person name="Bauer D."/>
            <person name="Andreopoulos W."/>
            <person name="Pangilinan J."/>
            <person name="LaButti K."/>
            <person name="Riley R."/>
            <person name="Lipzen A."/>
            <person name="Clum A."/>
            <person name="Drula E."/>
            <person name="Henrissat B."/>
            <person name="Kohler A."/>
            <person name="Grigoriev I.V."/>
            <person name="Martin F.M."/>
            <person name="Hacquard S."/>
        </authorList>
    </citation>
    <scope>NUCLEOTIDE SEQUENCE</scope>
    <source>
        <strain evidence="9">MPI-CAGE-CH-0235</strain>
    </source>
</reference>
<dbReference type="GO" id="GO:0016020">
    <property type="term" value="C:membrane"/>
    <property type="evidence" value="ECO:0007669"/>
    <property type="project" value="UniProtKB-SubCell"/>
</dbReference>
<evidence type="ECO:0000256" key="6">
    <source>
        <dbReference type="SAM" id="MobiDB-lite"/>
    </source>
</evidence>
<evidence type="ECO:0000313" key="10">
    <source>
        <dbReference type="Proteomes" id="UP000813444"/>
    </source>
</evidence>
<feature type="region of interest" description="Disordered" evidence="6">
    <location>
        <begin position="313"/>
        <end position="350"/>
    </location>
</feature>
<dbReference type="OrthoDB" id="4935043at2759"/>
<evidence type="ECO:0000256" key="7">
    <source>
        <dbReference type="SAM" id="Phobius"/>
    </source>
</evidence>
<dbReference type="InterPro" id="IPR049326">
    <property type="entry name" value="Rhodopsin_dom_fungi"/>
</dbReference>
<comment type="caution">
    <text evidence="9">The sequence shown here is derived from an EMBL/GenBank/DDBJ whole genome shotgun (WGS) entry which is preliminary data.</text>
</comment>
<evidence type="ECO:0000256" key="1">
    <source>
        <dbReference type="ARBA" id="ARBA00004141"/>
    </source>
</evidence>
<keyword evidence="2 7" id="KW-0812">Transmembrane</keyword>
<dbReference type="Proteomes" id="UP000813444">
    <property type="component" value="Unassembled WGS sequence"/>
</dbReference>
<accession>A0A8K0SQB5</accession>
<keyword evidence="3 7" id="KW-1133">Transmembrane helix</keyword>
<feature type="transmembrane region" description="Helical" evidence="7">
    <location>
        <begin position="227"/>
        <end position="246"/>
    </location>
</feature>
<feature type="transmembrane region" description="Helical" evidence="7">
    <location>
        <begin position="37"/>
        <end position="56"/>
    </location>
</feature>
<feature type="compositionally biased region" description="Polar residues" evidence="6">
    <location>
        <begin position="313"/>
        <end position="326"/>
    </location>
</feature>
<protein>
    <recommendedName>
        <fullName evidence="8">Rhodopsin domain-containing protein</fullName>
    </recommendedName>
</protein>
<feature type="transmembrane region" description="Helical" evidence="7">
    <location>
        <begin position="110"/>
        <end position="134"/>
    </location>
</feature>